<proteinExistence type="predicted"/>
<comment type="caution">
    <text evidence="2">The sequence shown here is derived from an EMBL/GenBank/DDBJ whole genome shotgun (WGS) entry which is preliminary data.</text>
</comment>
<feature type="domain" description="Methyltransferase small" evidence="1">
    <location>
        <begin position="26"/>
        <end position="138"/>
    </location>
</feature>
<dbReference type="PATRIC" id="fig|449659.4.peg.246"/>
<organism evidence="2 3">
    <name type="scientific">Ligilactobacillus pobuzihii</name>
    <dbReference type="NCBI Taxonomy" id="449659"/>
    <lineage>
        <taxon>Bacteria</taxon>
        <taxon>Bacillati</taxon>
        <taxon>Bacillota</taxon>
        <taxon>Bacilli</taxon>
        <taxon>Lactobacillales</taxon>
        <taxon>Lactobacillaceae</taxon>
        <taxon>Ligilactobacillus</taxon>
    </lineage>
</organism>
<dbReference type="InterPro" id="IPR029063">
    <property type="entry name" value="SAM-dependent_MTases_sf"/>
</dbReference>
<dbReference type="GO" id="GO:0008168">
    <property type="term" value="F:methyltransferase activity"/>
    <property type="evidence" value="ECO:0007669"/>
    <property type="project" value="UniProtKB-KW"/>
</dbReference>
<dbReference type="SUPFAM" id="SSF53335">
    <property type="entry name" value="S-adenosyl-L-methionine-dependent methyltransferases"/>
    <property type="match status" value="1"/>
</dbReference>
<dbReference type="CDD" id="cd02440">
    <property type="entry name" value="AdoMet_MTases"/>
    <property type="match status" value="1"/>
</dbReference>
<dbReference type="PANTHER" id="PTHR47739">
    <property type="entry name" value="TRNA1(VAL) (ADENINE(37)-N6)-METHYLTRANSFERASE"/>
    <property type="match status" value="1"/>
</dbReference>
<evidence type="ECO:0000259" key="1">
    <source>
        <dbReference type="Pfam" id="PF05175"/>
    </source>
</evidence>
<dbReference type="STRING" id="449659.IV66_GL000248"/>
<dbReference type="AlphaFoldDB" id="A0A0R2LM92"/>
<dbReference type="PANTHER" id="PTHR47739:SF1">
    <property type="entry name" value="TRNA1(VAL) (ADENINE(37)-N6)-METHYLTRANSFERASE"/>
    <property type="match status" value="1"/>
</dbReference>
<sequence length="252" mass="28322">MKNDIQLFPGERVDELYANDIKIIQSSEVFSFSLDAVLLADFTKPVLKKKGRIVDLCSGNGAVGLFLAKKTRAHITQVEVQPRLADMAQRSISLNKLSEQVSTLNIDLNDIFGQLSKDSIDTITCNPPYFANQPTSKKNPNPYLAIARHESSATLAQIISTISSLLKMGGKMYMVHRPDRLQEILRLLDSLRLVPKRIRLVFPKKEREANMVLIEAIKDGNPGGLRFVPPIVVYDENNQYLPEVRRVLYGTD</sequence>
<dbReference type="InterPro" id="IPR007848">
    <property type="entry name" value="Small_mtfrase_dom"/>
</dbReference>
<dbReference type="EMBL" id="JQCN01000001">
    <property type="protein sequence ID" value="KRO02821.1"/>
    <property type="molecule type" value="Genomic_DNA"/>
</dbReference>
<accession>A0A0R2LM92</accession>
<dbReference type="Proteomes" id="UP000051886">
    <property type="component" value="Unassembled WGS sequence"/>
</dbReference>
<dbReference type="OrthoDB" id="9777257at2"/>
<dbReference type="InterPro" id="IPR050210">
    <property type="entry name" value="tRNA_Adenine-N(6)_MTase"/>
</dbReference>
<keyword evidence="3" id="KW-1185">Reference proteome</keyword>
<dbReference type="Pfam" id="PF05175">
    <property type="entry name" value="MTS"/>
    <property type="match status" value="1"/>
</dbReference>
<keyword evidence="2" id="KW-0808">Transferase</keyword>
<dbReference type="RefSeq" id="WP_017868227.1">
    <property type="nucleotide sequence ID" value="NZ_BJYB01000001.1"/>
</dbReference>
<reference evidence="2 3" key="1">
    <citation type="journal article" date="2015" name="Genome Announc.">
        <title>Expanding the biotechnology potential of lactobacilli through comparative genomics of 213 strains and associated genera.</title>
        <authorList>
            <person name="Sun Z."/>
            <person name="Harris H.M."/>
            <person name="McCann A."/>
            <person name="Guo C."/>
            <person name="Argimon S."/>
            <person name="Zhang W."/>
            <person name="Yang X."/>
            <person name="Jeffery I.B."/>
            <person name="Cooney J.C."/>
            <person name="Kagawa T.F."/>
            <person name="Liu W."/>
            <person name="Song Y."/>
            <person name="Salvetti E."/>
            <person name="Wrobel A."/>
            <person name="Rasinkangas P."/>
            <person name="Parkhill J."/>
            <person name="Rea M.C."/>
            <person name="O'Sullivan O."/>
            <person name="Ritari J."/>
            <person name="Douillard F.P."/>
            <person name="Paul Ross R."/>
            <person name="Yang R."/>
            <person name="Briner A.E."/>
            <person name="Felis G.E."/>
            <person name="de Vos W.M."/>
            <person name="Barrangou R."/>
            <person name="Klaenhammer T.R."/>
            <person name="Caufield P.W."/>
            <person name="Cui Y."/>
            <person name="Zhang H."/>
            <person name="O'Toole P.W."/>
        </authorList>
    </citation>
    <scope>NUCLEOTIDE SEQUENCE [LARGE SCALE GENOMIC DNA]</scope>
    <source>
        <strain evidence="2 3">NBRC 103219</strain>
    </source>
</reference>
<evidence type="ECO:0000313" key="3">
    <source>
        <dbReference type="Proteomes" id="UP000051886"/>
    </source>
</evidence>
<dbReference type="GO" id="GO:0032259">
    <property type="term" value="P:methylation"/>
    <property type="evidence" value="ECO:0007669"/>
    <property type="project" value="UniProtKB-KW"/>
</dbReference>
<name>A0A0R2LM92_9LACO</name>
<gene>
    <name evidence="2" type="ORF">IV66_GL000248</name>
</gene>
<dbReference type="Gene3D" id="3.40.50.150">
    <property type="entry name" value="Vaccinia Virus protein VP39"/>
    <property type="match status" value="1"/>
</dbReference>
<protein>
    <submittedName>
        <fullName evidence="2">O-methyltransferase</fullName>
    </submittedName>
</protein>
<keyword evidence="2" id="KW-0489">Methyltransferase</keyword>
<evidence type="ECO:0000313" key="2">
    <source>
        <dbReference type="EMBL" id="KRO02821.1"/>
    </source>
</evidence>